<name>A0A177Y9D0_9NOCA</name>
<dbReference type="InterPro" id="IPR012349">
    <property type="entry name" value="Split_barrel_FMN-bd"/>
</dbReference>
<comment type="caution">
    <text evidence="1">The sequence shown here is derived from an EMBL/GenBank/DDBJ whole genome shotgun (WGS) entry which is preliminary data.</text>
</comment>
<evidence type="ECO:0000313" key="1">
    <source>
        <dbReference type="EMBL" id="OAK52142.1"/>
    </source>
</evidence>
<sequence length="241" mass="25573">MTSGHLSTRIDEVSIYETPLSPTPRTTIKRGRARARSDRADLIDVLASSRICHMGVVVDGSVRVLPTAYGVDLEGPDRGGSLYLHGSVAARSLVDAPAGEICVTVTALDGLVLARSAFHHSMNYRSAVVVGTPRVVTDHAERVRALNAIVDQVVEGRSAHLRPHTRKELAATAVLALPLHEASVKSRAGDPVDDAADIEVGGVWAGVVPMVETAGTPRTASDVEPNVAVPEHVRAISVRRR</sequence>
<dbReference type="SUPFAM" id="SSF50475">
    <property type="entry name" value="FMN-binding split barrel"/>
    <property type="match status" value="1"/>
</dbReference>
<dbReference type="EMBL" id="LVHI01000025">
    <property type="protein sequence ID" value="OAK52142.1"/>
    <property type="molecule type" value="Genomic_DNA"/>
</dbReference>
<dbReference type="Gene3D" id="2.30.110.10">
    <property type="entry name" value="Electron Transport, Fmn-binding Protein, Chain A"/>
    <property type="match status" value="1"/>
</dbReference>
<evidence type="ECO:0000313" key="2">
    <source>
        <dbReference type="Proteomes" id="UP000077519"/>
    </source>
</evidence>
<accession>A0A177Y9D0</accession>
<keyword evidence="2" id="KW-1185">Reference proteome</keyword>
<dbReference type="PANTHER" id="PTHR34071:SF2">
    <property type="entry name" value="FLAVIN-NUCLEOTIDE-BINDING PROTEIN"/>
    <property type="match status" value="1"/>
</dbReference>
<proteinExistence type="predicted"/>
<dbReference type="InterPro" id="IPR024747">
    <property type="entry name" value="Pyridox_Oxase-rel"/>
</dbReference>
<dbReference type="Pfam" id="PF12900">
    <property type="entry name" value="Pyridox_ox_2"/>
    <property type="match status" value="1"/>
</dbReference>
<dbReference type="AlphaFoldDB" id="A0A177Y9D0"/>
<gene>
    <name evidence="1" type="ORF">A3K89_24740</name>
</gene>
<protein>
    <submittedName>
        <fullName evidence="1">Flavin-nucleotide-binding protein</fullName>
    </submittedName>
</protein>
<organism evidence="1 2">
    <name type="scientific">Rhodococcoides kyotonense</name>
    <dbReference type="NCBI Taxonomy" id="398843"/>
    <lineage>
        <taxon>Bacteria</taxon>
        <taxon>Bacillati</taxon>
        <taxon>Actinomycetota</taxon>
        <taxon>Actinomycetes</taxon>
        <taxon>Mycobacteriales</taxon>
        <taxon>Nocardiaceae</taxon>
        <taxon>Rhodococcoides</taxon>
    </lineage>
</organism>
<dbReference type="Proteomes" id="UP000077519">
    <property type="component" value="Unassembled WGS sequence"/>
</dbReference>
<reference evidence="1 2" key="1">
    <citation type="submission" date="2016-03" db="EMBL/GenBank/DDBJ databases">
        <title>Genome sequence of Rhodococcus kyotonensis KB10.</title>
        <authorList>
            <person name="Jeong H."/>
            <person name="Hong C.E."/>
            <person name="Jo S.H."/>
            <person name="Park J.M."/>
        </authorList>
    </citation>
    <scope>NUCLEOTIDE SEQUENCE [LARGE SCALE GENOMIC DNA]</scope>
    <source>
        <strain evidence="1 2">KB10</strain>
    </source>
</reference>
<dbReference type="PANTHER" id="PTHR34071">
    <property type="entry name" value="5-NITROIMIDAZOLE ANTIBIOTICS RESISTANCE PROTEIN, NIMA-FAMILY-RELATED PROTEIN-RELATED"/>
    <property type="match status" value="1"/>
</dbReference>